<dbReference type="Gene3D" id="2.170.130.10">
    <property type="entry name" value="TonB-dependent receptor, plug domain"/>
    <property type="match status" value="1"/>
</dbReference>
<keyword evidence="12" id="KW-0732">Signal</keyword>
<protein>
    <submittedName>
        <fullName evidence="15">TonB-dependent siderophore receptor</fullName>
    </submittedName>
</protein>
<evidence type="ECO:0000256" key="5">
    <source>
        <dbReference type="ARBA" id="ARBA00022692"/>
    </source>
</evidence>
<comment type="caution">
    <text evidence="15">The sequence shown here is derived from an EMBL/GenBank/DDBJ whole genome shotgun (WGS) entry which is preliminary data.</text>
</comment>
<evidence type="ECO:0000256" key="10">
    <source>
        <dbReference type="PROSITE-ProRule" id="PRU01360"/>
    </source>
</evidence>
<evidence type="ECO:0000256" key="8">
    <source>
        <dbReference type="ARBA" id="ARBA00023170"/>
    </source>
</evidence>
<comment type="similarity">
    <text evidence="2 10 11">Belongs to the TonB-dependent receptor family.</text>
</comment>
<dbReference type="PANTHER" id="PTHR32552:SF82">
    <property type="entry name" value="FCUA PROTEIN"/>
    <property type="match status" value="1"/>
</dbReference>
<keyword evidence="8 15" id="KW-0675">Receptor</keyword>
<evidence type="ECO:0000256" key="9">
    <source>
        <dbReference type="ARBA" id="ARBA00023237"/>
    </source>
</evidence>
<dbReference type="GO" id="GO:0015344">
    <property type="term" value="F:siderophore uptake transmembrane transporter activity"/>
    <property type="evidence" value="ECO:0007669"/>
    <property type="project" value="TreeGrafter"/>
</dbReference>
<evidence type="ECO:0000313" key="16">
    <source>
        <dbReference type="Proteomes" id="UP001155840"/>
    </source>
</evidence>
<dbReference type="GO" id="GO:0015891">
    <property type="term" value="P:siderophore transport"/>
    <property type="evidence" value="ECO:0007669"/>
    <property type="project" value="InterPro"/>
</dbReference>
<keyword evidence="16" id="KW-1185">Reference proteome</keyword>
<dbReference type="AlphaFoldDB" id="A0AA44CBN4"/>
<dbReference type="EMBL" id="JAANCM010000008">
    <property type="protein sequence ID" value="NHT77238.1"/>
    <property type="molecule type" value="Genomic_DNA"/>
</dbReference>
<feature type="domain" description="TonB-dependent receptor plug" evidence="14">
    <location>
        <begin position="104"/>
        <end position="197"/>
    </location>
</feature>
<dbReference type="GO" id="GO:0009279">
    <property type="term" value="C:cell outer membrane"/>
    <property type="evidence" value="ECO:0007669"/>
    <property type="project" value="UniProtKB-SubCell"/>
</dbReference>
<dbReference type="NCBIfam" id="TIGR01783">
    <property type="entry name" value="TonB-siderophor"/>
    <property type="match status" value="1"/>
</dbReference>
<dbReference type="Pfam" id="PF07715">
    <property type="entry name" value="Plug"/>
    <property type="match status" value="1"/>
</dbReference>
<dbReference type="GO" id="GO:0038023">
    <property type="term" value="F:signaling receptor activity"/>
    <property type="evidence" value="ECO:0007669"/>
    <property type="project" value="InterPro"/>
</dbReference>
<dbReference type="InterPro" id="IPR012910">
    <property type="entry name" value="Plug_dom"/>
</dbReference>
<evidence type="ECO:0000256" key="11">
    <source>
        <dbReference type="RuleBase" id="RU003357"/>
    </source>
</evidence>
<organism evidence="15 16">
    <name type="scientific">Ferranicluibacter rubi</name>
    <dbReference type="NCBI Taxonomy" id="2715133"/>
    <lineage>
        <taxon>Bacteria</taxon>
        <taxon>Pseudomonadati</taxon>
        <taxon>Pseudomonadota</taxon>
        <taxon>Alphaproteobacteria</taxon>
        <taxon>Hyphomicrobiales</taxon>
        <taxon>Rhizobiaceae</taxon>
        <taxon>Ferranicluibacter</taxon>
    </lineage>
</organism>
<dbReference type="InterPro" id="IPR039426">
    <property type="entry name" value="TonB-dep_rcpt-like"/>
</dbReference>
<keyword evidence="9 10" id="KW-0998">Cell outer membrane</keyword>
<evidence type="ECO:0000256" key="4">
    <source>
        <dbReference type="ARBA" id="ARBA00022452"/>
    </source>
</evidence>
<reference evidence="15" key="1">
    <citation type="submission" date="2020-03" db="EMBL/GenBank/DDBJ databases">
        <title>Ferranicluibacter endophyticum gen. nov., sp. nov., a new genus isolated from Rubus ulmifolius Schott. stem.</title>
        <authorList>
            <person name="Roca-Couso R."/>
            <person name="Flores-Felix J.D."/>
            <person name="Igual J.M."/>
            <person name="Rivas R."/>
        </authorList>
    </citation>
    <scope>NUCLEOTIDE SEQUENCE</scope>
    <source>
        <strain evidence="15">CRRU44</strain>
    </source>
</reference>
<dbReference type="InterPro" id="IPR010105">
    <property type="entry name" value="TonB_sidphr_rcpt"/>
</dbReference>
<evidence type="ECO:0000259" key="13">
    <source>
        <dbReference type="Pfam" id="PF00593"/>
    </source>
</evidence>
<comment type="subcellular location">
    <subcellularLocation>
        <location evidence="1 10">Cell outer membrane</location>
        <topology evidence="1 10">Multi-pass membrane protein</topology>
    </subcellularLocation>
</comment>
<evidence type="ECO:0000313" key="15">
    <source>
        <dbReference type="EMBL" id="NHT77238.1"/>
    </source>
</evidence>
<dbReference type="InterPro" id="IPR000531">
    <property type="entry name" value="Beta-barrel_TonB"/>
</dbReference>
<evidence type="ECO:0000256" key="2">
    <source>
        <dbReference type="ARBA" id="ARBA00009810"/>
    </source>
</evidence>
<dbReference type="Gene3D" id="2.40.170.20">
    <property type="entry name" value="TonB-dependent receptor, beta-barrel domain"/>
    <property type="match status" value="1"/>
</dbReference>
<evidence type="ECO:0000256" key="12">
    <source>
        <dbReference type="SAM" id="SignalP"/>
    </source>
</evidence>
<dbReference type="Pfam" id="PF00593">
    <property type="entry name" value="TonB_dep_Rec_b-barrel"/>
    <property type="match status" value="1"/>
</dbReference>
<sequence length="762" mass="82397">MSRGWIGCGSRWWVNAALTSVSLLAISAGSAQGQEARDEQAKRQSEVARSSGASQATTLETIVVVGRSGEQAPATGIIGQPPAPYAGGQVSSGARVGVLGNQPVLKTPFSVTSLTSKLIRDQQARTVADLTLNDPSVRQDAPAFSERDAFMIRGFSVTNLDTLYDGLPYIANPRRSFLEGIERVEILKGPTAFANGGLGRVGGTINLVPKRATDEPLTRLTTGYRSDSQLWSHADVGRRFGPGGEFGVRVNGSYRNGDSRLDNNDNEVGVASIGLDYRGDRVRASLDLNHSTQNIDAPTSLFNGAVPGIEIPRAPNGKINTANPFEYHDSTYNMISGRVEFDVLDNTTLYAAGGASRYREDFLTSSYTILNANGDATSSLAIQPQQIQGFSGEIGLRSEFDTGPVGHQVNVAVARNLNENDRGSFLPRALGLPPAYPTNIYNPVYLPDGSVDTSDFPRSDDLVPFADLLSTSIALSDTLSFLDERFLLTVGGRYQDIRSRGFNTRPGNPLFPVGDRNYLYEEAKFSPAVAAVVNVTNNFSVYANYVEALSEGAIAPATVTNANEIFPPFVHDQKEIGVKYDFGSFLLTAALFEIRQESAFTDATTNTFSVNGLQVNRGLELSVFGEPLQGIRVLGGVTFMDAKLDSTAAGTFDGKRVPGVPTTTVSLYGEYDTPWVENLTLTGRVLYSGSTYYDRANTQKVEDWTRLDLGARYVFERENGKPIEVRANVENVLDEKYWASSARGFLSAGAPRAFMLSASFDF</sequence>
<keyword evidence="4 10" id="KW-1134">Transmembrane beta strand</keyword>
<dbReference type="CDD" id="cd01347">
    <property type="entry name" value="ligand_gated_channel"/>
    <property type="match status" value="1"/>
</dbReference>
<accession>A0AA44CBN4</accession>
<evidence type="ECO:0000259" key="14">
    <source>
        <dbReference type="Pfam" id="PF07715"/>
    </source>
</evidence>
<keyword evidence="5 10" id="KW-0812">Transmembrane</keyword>
<dbReference type="InterPro" id="IPR037066">
    <property type="entry name" value="Plug_dom_sf"/>
</dbReference>
<gene>
    <name evidence="15" type="ORF">G8E10_16110</name>
</gene>
<keyword evidence="7 10" id="KW-0472">Membrane</keyword>
<evidence type="ECO:0000256" key="6">
    <source>
        <dbReference type="ARBA" id="ARBA00023077"/>
    </source>
</evidence>
<evidence type="ECO:0000256" key="1">
    <source>
        <dbReference type="ARBA" id="ARBA00004571"/>
    </source>
</evidence>
<keyword evidence="3 10" id="KW-0813">Transport</keyword>
<dbReference type="InterPro" id="IPR036942">
    <property type="entry name" value="Beta-barrel_TonB_sf"/>
</dbReference>
<evidence type="ECO:0000256" key="7">
    <source>
        <dbReference type="ARBA" id="ARBA00023136"/>
    </source>
</evidence>
<feature type="chain" id="PRO_5041279236" evidence="12">
    <location>
        <begin position="34"/>
        <end position="762"/>
    </location>
</feature>
<name>A0AA44CBN4_9HYPH</name>
<dbReference type="PROSITE" id="PS52016">
    <property type="entry name" value="TONB_DEPENDENT_REC_3"/>
    <property type="match status" value="1"/>
</dbReference>
<dbReference type="PANTHER" id="PTHR32552">
    <property type="entry name" value="FERRICHROME IRON RECEPTOR-RELATED"/>
    <property type="match status" value="1"/>
</dbReference>
<dbReference type="SUPFAM" id="SSF56935">
    <property type="entry name" value="Porins"/>
    <property type="match status" value="1"/>
</dbReference>
<evidence type="ECO:0000256" key="3">
    <source>
        <dbReference type="ARBA" id="ARBA00022448"/>
    </source>
</evidence>
<feature type="signal peptide" evidence="12">
    <location>
        <begin position="1"/>
        <end position="33"/>
    </location>
</feature>
<keyword evidence="6 11" id="KW-0798">TonB box</keyword>
<dbReference type="Proteomes" id="UP001155840">
    <property type="component" value="Unassembled WGS sequence"/>
</dbReference>
<proteinExistence type="inferred from homology"/>
<feature type="domain" description="TonB-dependent receptor-like beta-barrel" evidence="13">
    <location>
        <begin position="292"/>
        <end position="732"/>
    </location>
</feature>